<evidence type="ECO:0000313" key="8">
    <source>
        <dbReference type="EMBL" id="NGM85131.1"/>
    </source>
</evidence>
<evidence type="ECO:0000256" key="5">
    <source>
        <dbReference type="SAM" id="MobiDB-lite"/>
    </source>
</evidence>
<feature type="region of interest" description="Disordered" evidence="5">
    <location>
        <begin position="86"/>
        <end position="109"/>
    </location>
</feature>
<keyword evidence="8" id="KW-0436">Ligase</keyword>
<organism evidence="8 9">
    <name type="scientific">Paenibacillus apii</name>
    <dbReference type="NCBI Taxonomy" id="1850370"/>
    <lineage>
        <taxon>Bacteria</taxon>
        <taxon>Bacillati</taxon>
        <taxon>Bacillota</taxon>
        <taxon>Bacilli</taxon>
        <taxon>Bacillales</taxon>
        <taxon>Paenibacillaceae</taxon>
        <taxon>Paenibacillus</taxon>
    </lineage>
</organism>
<feature type="transmembrane region" description="Helical" evidence="6">
    <location>
        <begin position="653"/>
        <end position="673"/>
    </location>
</feature>
<dbReference type="InterPro" id="IPR007016">
    <property type="entry name" value="O-antigen_ligase-rel_domated"/>
</dbReference>
<evidence type="ECO:0000256" key="3">
    <source>
        <dbReference type="ARBA" id="ARBA00022989"/>
    </source>
</evidence>
<feature type="transmembrane region" description="Helical" evidence="6">
    <location>
        <begin position="113"/>
        <end position="135"/>
    </location>
</feature>
<feature type="region of interest" description="Disordered" evidence="5">
    <location>
        <begin position="609"/>
        <end position="629"/>
    </location>
</feature>
<keyword evidence="9" id="KW-1185">Reference proteome</keyword>
<feature type="transmembrane region" description="Helical" evidence="6">
    <location>
        <begin position="182"/>
        <end position="204"/>
    </location>
</feature>
<dbReference type="AlphaFoldDB" id="A0A6M1PY51"/>
<evidence type="ECO:0000256" key="2">
    <source>
        <dbReference type="ARBA" id="ARBA00022692"/>
    </source>
</evidence>
<keyword evidence="4 6" id="KW-0472">Membrane</keyword>
<feature type="transmembrane region" description="Helical" evidence="6">
    <location>
        <begin position="424"/>
        <end position="445"/>
    </location>
</feature>
<feature type="transmembrane region" description="Helical" evidence="6">
    <location>
        <begin position="507"/>
        <end position="530"/>
    </location>
</feature>
<dbReference type="Pfam" id="PF04932">
    <property type="entry name" value="Wzy_C"/>
    <property type="match status" value="1"/>
</dbReference>
<dbReference type="RefSeq" id="WP_165103062.1">
    <property type="nucleotide sequence ID" value="NZ_JAAKGU010000014.1"/>
</dbReference>
<name>A0A6M1PY51_9BACL</name>
<sequence length="866" mass="91414">MMLINHLGDRAMRKSGGYNGRAVKLELRDLCAVMVAGLVAAACLKRGLFFSGDGYPVLTIWFLLCGAAAASLLYGGDTRRSGFRHTGGLRRAEPNIPGSPSKERGSGRTRKELWATAAMLGGPAAMIILYAAAWIRGPLSAQGTMNELLRWSGSASFAILVWTAASSVSAGRLLWAAWHAAGMVLCWSGLLAFFGALPIPYAVLYSASPEVSASGARLGGLLQYPNAFGAAMAVFLLERLFAAAQSSASEPLGRKNEAGGAALSSRRGGGLARKARDGEGLPSGRTSSGRPGFSGRGGETLPTHLAPVGRGTPAARPLRGELLRLAPLFPYAAALLLSESRGAWLAAACAAAAALPLQRRLALPLLAAGAAPLAAAALLCRGLAALPAAPWPGLPLLAGLWAGALAAGLWLGRRAQHAAGRGRAAALMLAALGWTACGAAVLALVRARGTGPSSTVAARELMYRDAVRFAAEAPWLGRGGETWRSAWLAVQSRPYVGSQVHSGYLDLLLNTGVIGTAAAAVSLAAAGWLISAHSRRLLSPFLVIVLHGAVDFDWSYSLFGLLLFWLPALARAEAVTAYGLSGRRPSALTRSAAVFPAKLYPAKLLHAGRRSTTPSTANPKPANHLRGKSLTPKPLPMKYLPGRHNLYMLVRKLAATGICVLLLALCLLSFRAYRGEALYRAAVSARHTPEVVSLLERSLAWSPLSPKSALALSAFVEPESREEILAAGLRYSPINPALTWAKAVAVAEKGTPEEALYWLNRGLRLDVFNSLKRTEAASLMLAKGERYLAEGDAKEALRCAEMGEELLEQYVWLAGETAGDAGHNDRNFHFTAGARALYERKEALKREASGLKEEHSGSDAYAFSRR</sequence>
<accession>A0A6M1PY51</accession>
<dbReference type="PANTHER" id="PTHR37422">
    <property type="entry name" value="TEICHURONIC ACID BIOSYNTHESIS PROTEIN TUAE"/>
    <property type="match status" value="1"/>
</dbReference>
<dbReference type="PANTHER" id="PTHR37422:SF21">
    <property type="entry name" value="EXOQ-LIKE PROTEIN"/>
    <property type="match status" value="1"/>
</dbReference>
<reference evidence="8 9" key="1">
    <citation type="submission" date="2020-02" db="EMBL/GenBank/DDBJ databases">
        <authorList>
            <person name="Gao J."/>
            <person name="Sun J."/>
        </authorList>
    </citation>
    <scope>NUCLEOTIDE SEQUENCE [LARGE SCALE GENOMIC DNA]</scope>
    <source>
        <strain evidence="8 9">7124</strain>
    </source>
</reference>
<feature type="transmembrane region" description="Helical" evidence="6">
    <location>
        <begin position="365"/>
        <end position="388"/>
    </location>
</feature>
<dbReference type="Proteomes" id="UP000480151">
    <property type="component" value="Unassembled WGS sequence"/>
</dbReference>
<feature type="region of interest" description="Disordered" evidence="5">
    <location>
        <begin position="251"/>
        <end position="311"/>
    </location>
</feature>
<dbReference type="EMBL" id="JAAKGU010000014">
    <property type="protein sequence ID" value="NGM85131.1"/>
    <property type="molecule type" value="Genomic_DNA"/>
</dbReference>
<evidence type="ECO:0000256" key="6">
    <source>
        <dbReference type="SAM" id="Phobius"/>
    </source>
</evidence>
<feature type="transmembrane region" description="Helical" evidence="6">
    <location>
        <begin position="394"/>
        <end position="412"/>
    </location>
</feature>
<proteinExistence type="predicted"/>
<feature type="transmembrane region" description="Helical" evidence="6">
    <location>
        <begin position="155"/>
        <end position="175"/>
    </location>
</feature>
<feature type="transmembrane region" description="Helical" evidence="6">
    <location>
        <begin position="55"/>
        <end position="75"/>
    </location>
</feature>
<evidence type="ECO:0000259" key="7">
    <source>
        <dbReference type="Pfam" id="PF04932"/>
    </source>
</evidence>
<keyword evidence="3 6" id="KW-1133">Transmembrane helix</keyword>
<feature type="domain" description="O-antigen ligase-related" evidence="7">
    <location>
        <begin position="400"/>
        <end position="518"/>
    </location>
</feature>
<comment type="caution">
    <text evidence="8">The sequence shown here is derived from an EMBL/GenBank/DDBJ whole genome shotgun (WGS) entry which is preliminary data.</text>
</comment>
<feature type="compositionally biased region" description="Low complexity" evidence="5">
    <location>
        <begin position="280"/>
        <end position="291"/>
    </location>
</feature>
<dbReference type="GO" id="GO:0016020">
    <property type="term" value="C:membrane"/>
    <property type="evidence" value="ECO:0007669"/>
    <property type="project" value="UniProtKB-SubCell"/>
</dbReference>
<evidence type="ECO:0000313" key="9">
    <source>
        <dbReference type="Proteomes" id="UP000480151"/>
    </source>
</evidence>
<evidence type="ECO:0000256" key="4">
    <source>
        <dbReference type="ARBA" id="ARBA00023136"/>
    </source>
</evidence>
<gene>
    <name evidence="8" type="ORF">G5B47_22265</name>
</gene>
<dbReference type="GO" id="GO:0016874">
    <property type="term" value="F:ligase activity"/>
    <property type="evidence" value="ECO:0007669"/>
    <property type="project" value="UniProtKB-KW"/>
</dbReference>
<feature type="transmembrane region" description="Helical" evidence="6">
    <location>
        <begin position="224"/>
        <end position="244"/>
    </location>
</feature>
<comment type="subcellular location">
    <subcellularLocation>
        <location evidence="1">Membrane</location>
        <topology evidence="1">Multi-pass membrane protein</topology>
    </subcellularLocation>
</comment>
<keyword evidence="2 6" id="KW-0812">Transmembrane</keyword>
<evidence type="ECO:0000256" key="1">
    <source>
        <dbReference type="ARBA" id="ARBA00004141"/>
    </source>
</evidence>
<dbReference type="InterPro" id="IPR051533">
    <property type="entry name" value="WaaL-like"/>
</dbReference>
<feature type="transmembrane region" description="Helical" evidence="6">
    <location>
        <begin position="537"/>
        <end position="556"/>
    </location>
</feature>
<protein>
    <submittedName>
        <fullName evidence="8">O-antigen ligase family protein</fullName>
    </submittedName>
</protein>